<protein>
    <submittedName>
        <fullName evidence="1">Galactofuranosyltransferase</fullName>
    </submittedName>
</protein>
<comment type="caution">
    <text evidence="1">The sequence shown here is derived from an EMBL/GenBank/DDBJ whole genome shotgun (WGS) entry which is preliminary data.</text>
</comment>
<accession>A0A5A7PUS2</accession>
<evidence type="ECO:0000313" key="1">
    <source>
        <dbReference type="EMBL" id="GER36302.1"/>
    </source>
</evidence>
<proteinExistence type="predicted"/>
<organism evidence="1 2">
    <name type="scientific">Striga asiatica</name>
    <name type="common">Asiatic witchweed</name>
    <name type="synonym">Buchnera asiatica</name>
    <dbReference type="NCBI Taxonomy" id="4170"/>
    <lineage>
        <taxon>Eukaryota</taxon>
        <taxon>Viridiplantae</taxon>
        <taxon>Streptophyta</taxon>
        <taxon>Embryophyta</taxon>
        <taxon>Tracheophyta</taxon>
        <taxon>Spermatophyta</taxon>
        <taxon>Magnoliopsida</taxon>
        <taxon>eudicotyledons</taxon>
        <taxon>Gunneridae</taxon>
        <taxon>Pentapetalae</taxon>
        <taxon>asterids</taxon>
        <taxon>lamiids</taxon>
        <taxon>Lamiales</taxon>
        <taxon>Orobanchaceae</taxon>
        <taxon>Buchnereae</taxon>
        <taxon>Striga</taxon>
    </lineage>
</organism>
<evidence type="ECO:0000313" key="2">
    <source>
        <dbReference type="Proteomes" id="UP000325081"/>
    </source>
</evidence>
<reference evidence="2" key="1">
    <citation type="journal article" date="2019" name="Curr. Biol.">
        <title>Genome Sequence of Striga asiatica Provides Insight into the Evolution of Plant Parasitism.</title>
        <authorList>
            <person name="Yoshida S."/>
            <person name="Kim S."/>
            <person name="Wafula E.K."/>
            <person name="Tanskanen J."/>
            <person name="Kim Y.M."/>
            <person name="Honaas L."/>
            <person name="Yang Z."/>
            <person name="Spallek T."/>
            <person name="Conn C.E."/>
            <person name="Ichihashi Y."/>
            <person name="Cheong K."/>
            <person name="Cui S."/>
            <person name="Der J.P."/>
            <person name="Gundlach H."/>
            <person name="Jiao Y."/>
            <person name="Hori C."/>
            <person name="Ishida J.K."/>
            <person name="Kasahara H."/>
            <person name="Kiba T."/>
            <person name="Kim M.S."/>
            <person name="Koo N."/>
            <person name="Laohavisit A."/>
            <person name="Lee Y.H."/>
            <person name="Lumba S."/>
            <person name="McCourt P."/>
            <person name="Mortimer J.C."/>
            <person name="Mutuku J.M."/>
            <person name="Nomura T."/>
            <person name="Sasaki-Sekimoto Y."/>
            <person name="Seto Y."/>
            <person name="Wang Y."/>
            <person name="Wakatake T."/>
            <person name="Sakakibara H."/>
            <person name="Demura T."/>
            <person name="Yamaguchi S."/>
            <person name="Yoneyama K."/>
            <person name="Manabe R.I."/>
            <person name="Nelson D.C."/>
            <person name="Schulman A.H."/>
            <person name="Timko M.P."/>
            <person name="dePamphilis C.W."/>
            <person name="Choi D."/>
            <person name="Shirasu K."/>
        </authorList>
    </citation>
    <scope>NUCLEOTIDE SEQUENCE [LARGE SCALE GENOMIC DNA]</scope>
    <source>
        <strain evidence="2">cv. UVA1</strain>
    </source>
</reference>
<dbReference type="AlphaFoldDB" id="A0A5A7PUS2"/>
<dbReference type="GO" id="GO:0016740">
    <property type="term" value="F:transferase activity"/>
    <property type="evidence" value="ECO:0007669"/>
    <property type="project" value="UniProtKB-KW"/>
</dbReference>
<keyword evidence="1" id="KW-0808">Transferase</keyword>
<dbReference type="EMBL" id="BKCP01005128">
    <property type="protein sequence ID" value="GER36302.1"/>
    <property type="molecule type" value="Genomic_DNA"/>
</dbReference>
<gene>
    <name evidence="1" type="ORF">STAS_12630</name>
</gene>
<sequence length="111" mass="12176">MVSPQFEPPRLFKDGPTIPAWRLSPATSVFPAKSLVGLGFEEAGCGRRTRSSDHFLAASSMVGDFLVIMMTAERFSDIQDVGEVAYCGAPVKQSSWMKMSGRSQQQQEQDS</sequence>
<name>A0A5A7PUS2_STRAF</name>
<keyword evidence="2" id="KW-1185">Reference proteome</keyword>
<dbReference type="Proteomes" id="UP000325081">
    <property type="component" value="Unassembled WGS sequence"/>
</dbReference>